<dbReference type="InterPro" id="IPR053182">
    <property type="entry name" value="YobU-like_regulator"/>
</dbReference>
<reference evidence="2" key="1">
    <citation type="submission" date="2021-01" db="EMBL/GenBank/DDBJ databases">
        <authorList>
            <consortium name="Genoscope - CEA"/>
            <person name="William W."/>
        </authorList>
    </citation>
    <scope>NUCLEOTIDE SEQUENCE</scope>
</reference>
<organism evidence="2 3">
    <name type="scientific">Paramecium primaurelia</name>
    <dbReference type="NCBI Taxonomy" id="5886"/>
    <lineage>
        <taxon>Eukaryota</taxon>
        <taxon>Sar</taxon>
        <taxon>Alveolata</taxon>
        <taxon>Ciliophora</taxon>
        <taxon>Intramacronucleata</taxon>
        <taxon>Oligohymenophorea</taxon>
        <taxon>Peniculida</taxon>
        <taxon>Parameciidae</taxon>
        <taxon>Paramecium</taxon>
    </lineage>
</organism>
<proteinExistence type="predicted"/>
<dbReference type="InterPro" id="IPR029441">
    <property type="entry name" value="Cass2"/>
</dbReference>
<sequence>MDPQIQAPKRKIVEQPSFTIVGFQRNILQKEELDPNTGQIRKAHEDYFSQQIHDKIPHRLHPKRTYCIYYEYQNPNDQNENRYKMVLGEMVSEVNDLPEGLVAVTVPAHLFCCFDCGPGPIPKVVIDAWSSLSTLSPEELGGVRSYDFDFEVYPEDLNLKENIKFELFIGIQK</sequence>
<dbReference type="SMART" id="SM00871">
    <property type="entry name" value="AraC_E_bind"/>
    <property type="match status" value="1"/>
</dbReference>
<evidence type="ECO:0000313" key="3">
    <source>
        <dbReference type="Proteomes" id="UP000688137"/>
    </source>
</evidence>
<dbReference type="EMBL" id="CAJJDM010000136">
    <property type="protein sequence ID" value="CAD8107118.1"/>
    <property type="molecule type" value="Genomic_DNA"/>
</dbReference>
<dbReference type="InterPro" id="IPR010499">
    <property type="entry name" value="AraC_E-bd"/>
</dbReference>
<feature type="domain" description="AraC effector-binding" evidence="1">
    <location>
        <begin position="8"/>
        <end position="172"/>
    </location>
</feature>
<gene>
    <name evidence="2" type="ORF">PPRIM_AZ9-3.1.T1330005</name>
</gene>
<dbReference type="Pfam" id="PF14526">
    <property type="entry name" value="Cass2"/>
    <property type="match status" value="1"/>
</dbReference>
<comment type="caution">
    <text evidence="2">The sequence shown here is derived from an EMBL/GenBank/DDBJ whole genome shotgun (WGS) entry which is preliminary data.</text>
</comment>
<protein>
    <recommendedName>
        <fullName evidence="1">AraC effector-binding domain-containing protein</fullName>
    </recommendedName>
</protein>
<evidence type="ECO:0000259" key="1">
    <source>
        <dbReference type="SMART" id="SM00871"/>
    </source>
</evidence>
<dbReference type="PANTHER" id="PTHR36444">
    <property type="entry name" value="TRANSCRIPTIONAL REGULATOR PROTEIN YOBU-RELATED"/>
    <property type="match status" value="1"/>
</dbReference>
<keyword evidence="3" id="KW-1185">Reference proteome</keyword>
<dbReference type="AlphaFoldDB" id="A0A8S1PWN1"/>
<accession>A0A8S1PWN1</accession>
<dbReference type="PANTHER" id="PTHR36444:SF2">
    <property type="entry name" value="TRANSCRIPTIONAL REGULATOR PROTEIN YOBU-RELATED"/>
    <property type="match status" value="1"/>
</dbReference>
<evidence type="ECO:0000313" key="2">
    <source>
        <dbReference type="EMBL" id="CAD8107118.1"/>
    </source>
</evidence>
<name>A0A8S1PWN1_PARPR</name>
<dbReference type="Proteomes" id="UP000688137">
    <property type="component" value="Unassembled WGS sequence"/>
</dbReference>